<gene>
    <name evidence="1" type="ORF">N42_0531</name>
</gene>
<dbReference type="PATRIC" id="fig|1360.116.peg.2006"/>
<dbReference type="PROSITE" id="PS50846">
    <property type="entry name" value="HMA_2"/>
    <property type="match status" value="1"/>
</dbReference>
<dbReference type="Proteomes" id="UP000052991">
    <property type="component" value="Unassembled WGS sequence"/>
</dbReference>
<dbReference type="InterPro" id="IPR006121">
    <property type="entry name" value="HMA_dom"/>
</dbReference>
<dbReference type="EMBL" id="LKLW01000029">
    <property type="protein sequence ID" value="KSU29291.1"/>
    <property type="molecule type" value="Genomic_DNA"/>
</dbReference>
<dbReference type="SUPFAM" id="SSF55008">
    <property type="entry name" value="HMA, heavy metal-associated domain"/>
    <property type="match status" value="1"/>
</dbReference>
<reference evidence="2" key="1">
    <citation type="submission" date="2015-10" db="EMBL/GenBank/DDBJ databases">
        <title>Draft Genome Sequences of 11 Lactococcus lactis subspecies cremoris strains.</title>
        <authorList>
            <person name="Wels M."/>
            <person name="Backus L."/>
            <person name="Boekhorst J."/>
            <person name="Dijkstra A."/>
            <person name="Beerthuizen M."/>
            <person name="Kelly W."/>
            <person name="Siezen R."/>
            <person name="Bachmann H."/>
            <person name="Van Hijum S."/>
        </authorList>
    </citation>
    <scope>NUCLEOTIDE SEQUENCE [LARGE SCALE GENOMIC DNA]</scope>
    <source>
        <strain evidence="2">N42</strain>
    </source>
</reference>
<name>A0A0V8EUD9_LACLL</name>
<protein>
    <submittedName>
        <fullName evidence="1">Uncharacterized protein</fullName>
    </submittedName>
</protein>
<organism evidence="1 2">
    <name type="scientific">Lactococcus lactis subsp. lactis</name>
    <name type="common">Streptococcus lactis</name>
    <dbReference type="NCBI Taxonomy" id="1360"/>
    <lineage>
        <taxon>Bacteria</taxon>
        <taxon>Bacillati</taxon>
        <taxon>Bacillota</taxon>
        <taxon>Bacilli</taxon>
        <taxon>Lactobacillales</taxon>
        <taxon>Streptococcaceae</taxon>
        <taxon>Lactococcus</taxon>
    </lineage>
</organism>
<dbReference type="RefSeq" id="WP_023189918.1">
    <property type="nucleotide sequence ID" value="NZ_CP070263.2"/>
</dbReference>
<dbReference type="Gene3D" id="3.30.70.100">
    <property type="match status" value="1"/>
</dbReference>
<accession>A0A0V8EUD9</accession>
<dbReference type="GO" id="GO:0046872">
    <property type="term" value="F:metal ion binding"/>
    <property type="evidence" value="ECO:0007669"/>
    <property type="project" value="InterPro"/>
</dbReference>
<sequence length="79" mass="8919">MVLTKISAKIEEMHCKKCQESIKQAISEVTGVVAVRTDSQIDVTQITYDSSILSYRDINNAVKLAGFKISYYFDNKVIK</sequence>
<dbReference type="Pfam" id="PF00403">
    <property type="entry name" value="HMA"/>
    <property type="match status" value="1"/>
</dbReference>
<evidence type="ECO:0000313" key="2">
    <source>
        <dbReference type="Proteomes" id="UP000052991"/>
    </source>
</evidence>
<comment type="caution">
    <text evidence="1">The sequence shown here is derived from an EMBL/GenBank/DDBJ whole genome shotgun (WGS) entry which is preliminary data.</text>
</comment>
<dbReference type="AlphaFoldDB" id="A0A0V8EUD9"/>
<evidence type="ECO:0000313" key="1">
    <source>
        <dbReference type="EMBL" id="KSU29291.1"/>
    </source>
</evidence>
<dbReference type="InterPro" id="IPR036163">
    <property type="entry name" value="HMA_dom_sf"/>
</dbReference>
<proteinExistence type="predicted"/>